<reference evidence="6 7" key="1">
    <citation type="submission" date="2016-11" db="EMBL/GenBank/DDBJ databases">
        <authorList>
            <person name="Jaros S."/>
            <person name="Januszkiewicz K."/>
            <person name="Wedrychowicz H."/>
        </authorList>
    </citation>
    <scope>NUCLEOTIDE SEQUENCE [LARGE SCALE GENOMIC DNA]</scope>
    <source>
        <strain evidence="6 7">GAS499</strain>
    </source>
</reference>
<evidence type="ECO:0000256" key="2">
    <source>
        <dbReference type="ARBA" id="ARBA00023125"/>
    </source>
</evidence>
<dbReference type="InterPro" id="IPR001387">
    <property type="entry name" value="Cro/C1-type_HTH"/>
</dbReference>
<dbReference type="PROSITE" id="PS50943">
    <property type="entry name" value="HTH_CROC1"/>
    <property type="match status" value="1"/>
</dbReference>
<dbReference type="Proteomes" id="UP000189935">
    <property type="component" value="Chromosome I"/>
</dbReference>
<dbReference type="SMART" id="SM00530">
    <property type="entry name" value="HTH_XRE"/>
    <property type="match status" value="1"/>
</dbReference>
<proteinExistence type="predicted"/>
<feature type="region of interest" description="Disordered" evidence="4">
    <location>
        <begin position="1"/>
        <end position="22"/>
    </location>
</feature>
<dbReference type="SUPFAM" id="SSF47413">
    <property type="entry name" value="lambda repressor-like DNA-binding domains"/>
    <property type="match status" value="1"/>
</dbReference>
<dbReference type="InterPro" id="IPR010982">
    <property type="entry name" value="Lambda_DNA-bd_dom_sf"/>
</dbReference>
<dbReference type="PANTHER" id="PTHR36511">
    <property type="entry name" value="MERR FAMILY BACTERIAL REGULATORY PROTEIN"/>
    <property type="match status" value="1"/>
</dbReference>
<dbReference type="EMBL" id="LT670844">
    <property type="protein sequence ID" value="SHL98762.1"/>
    <property type="molecule type" value="Genomic_DNA"/>
</dbReference>
<dbReference type="InterPro" id="IPR052359">
    <property type="entry name" value="HTH-type_reg/antitoxin"/>
</dbReference>
<dbReference type="AlphaFoldDB" id="A0A1M7F3W9"/>
<gene>
    <name evidence="6" type="ORF">SAMN05444159_7376</name>
</gene>
<organism evidence="6 7">
    <name type="scientific">Bradyrhizobium lablabi</name>
    <dbReference type="NCBI Taxonomy" id="722472"/>
    <lineage>
        <taxon>Bacteria</taxon>
        <taxon>Pseudomonadati</taxon>
        <taxon>Pseudomonadota</taxon>
        <taxon>Alphaproteobacteria</taxon>
        <taxon>Hyphomicrobiales</taxon>
        <taxon>Nitrobacteraceae</taxon>
        <taxon>Bradyrhizobium</taxon>
    </lineage>
</organism>
<evidence type="ECO:0000256" key="4">
    <source>
        <dbReference type="SAM" id="MobiDB-lite"/>
    </source>
</evidence>
<dbReference type="GO" id="GO:0003677">
    <property type="term" value="F:DNA binding"/>
    <property type="evidence" value="ECO:0007669"/>
    <property type="project" value="UniProtKB-KW"/>
</dbReference>
<evidence type="ECO:0000313" key="7">
    <source>
        <dbReference type="Proteomes" id="UP000189935"/>
    </source>
</evidence>
<evidence type="ECO:0000256" key="3">
    <source>
        <dbReference type="ARBA" id="ARBA00023163"/>
    </source>
</evidence>
<sequence>MSKTGTTRVTMKPGDTLPRGDTDWARLDAMTDEEIVAAALSDPDAQPLTPEQLSRMRRVSRVKVLRQRLGMTQMQFADAFHLPITTLRDWEQHRSTPDAPARALLLAIERDPEVMRRLLAEAVA</sequence>
<keyword evidence="2" id="KW-0238">DNA-binding</keyword>
<dbReference type="Gene3D" id="1.10.260.40">
    <property type="entry name" value="lambda repressor-like DNA-binding domains"/>
    <property type="match status" value="1"/>
</dbReference>
<feature type="domain" description="HTH cro/C1-type" evidence="5">
    <location>
        <begin position="62"/>
        <end position="115"/>
    </location>
</feature>
<dbReference type="PANTHER" id="PTHR36511:SF4">
    <property type="entry name" value="ANTITOXIN MQSA"/>
    <property type="match status" value="1"/>
</dbReference>
<evidence type="ECO:0000313" key="6">
    <source>
        <dbReference type="EMBL" id="SHL98762.1"/>
    </source>
</evidence>
<dbReference type="CDD" id="cd00093">
    <property type="entry name" value="HTH_XRE"/>
    <property type="match status" value="1"/>
</dbReference>
<dbReference type="RefSeq" id="WP_349642754.1">
    <property type="nucleotide sequence ID" value="NZ_LT670844.1"/>
</dbReference>
<keyword evidence="3" id="KW-0804">Transcription</keyword>
<accession>A0A1M7F3W9</accession>
<evidence type="ECO:0000259" key="5">
    <source>
        <dbReference type="PROSITE" id="PS50943"/>
    </source>
</evidence>
<protein>
    <submittedName>
        <fullName evidence="6">Putative transcriptional regulator</fullName>
    </submittedName>
</protein>
<keyword evidence="1" id="KW-0805">Transcription regulation</keyword>
<name>A0A1M7F3W9_9BRAD</name>
<evidence type="ECO:0000256" key="1">
    <source>
        <dbReference type="ARBA" id="ARBA00023015"/>
    </source>
</evidence>